<accession>A0A1M6A3W9</accession>
<evidence type="ECO:0000313" key="3">
    <source>
        <dbReference type="EMBL" id="SHI31201.1"/>
    </source>
</evidence>
<dbReference type="InterPro" id="IPR049492">
    <property type="entry name" value="BD-FAE-like_dom"/>
</dbReference>
<protein>
    <submittedName>
        <fullName evidence="3">Acetyl esterase/lipase</fullName>
    </submittedName>
</protein>
<dbReference type="EMBL" id="FQYK01000001">
    <property type="protein sequence ID" value="SHI31201.1"/>
    <property type="molecule type" value="Genomic_DNA"/>
</dbReference>
<dbReference type="eggNOG" id="COG0657">
    <property type="taxonomic scope" value="Bacteria"/>
</dbReference>
<keyword evidence="4" id="KW-1185">Reference proteome</keyword>
<dbReference type="GO" id="GO:0016787">
    <property type="term" value="F:hydrolase activity"/>
    <property type="evidence" value="ECO:0007669"/>
    <property type="project" value="UniProtKB-KW"/>
</dbReference>
<dbReference type="SUPFAM" id="SSF53474">
    <property type="entry name" value="alpha/beta-Hydrolases"/>
    <property type="match status" value="1"/>
</dbReference>
<dbReference type="Gene3D" id="3.40.50.1820">
    <property type="entry name" value="alpha/beta hydrolase"/>
    <property type="match status" value="1"/>
</dbReference>
<dbReference type="PANTHER" id="PTHR48081:SF6">
    <property type="entry name" value="PEPTIDASE S9 PROLYL OLIGOPEPTIDASE CATALYTIC DOMAIN-CONTAINING PROTEIN"/>
    <property type="match status" value="1"/>
</dbReference>
<sequence>MKENIIKMSEKILKLIVFSILINVSSLFSQDYNLQTIKLWQNESIPFNKKEILLNEKLDGAGIRYTQISEPMLYVYKNKNLKNNGAAMLFCPGGGYANVTIGKNNGANKAKYFLDMGFNVVAVLKYRLPDTLIVNSQEQVPLCDAQKALSLVHQNASNWSVNREKIVVIGSSAGGHLAASLSNLKDSIIAPNVKQDDLKITATILMYPVMSFNLPYRHKGSYKRLLANKFNDQTLLDYYSMENQVNVSTPPTYIIHALDDKSVVYQNSVVYCDSLEKYNIKYKYTALEKGGHGFGFNFNRTGIDWTKELKIWLTTELGLLEN</sequence>
<feature type="domain" description="BD-FAE-like" evidence="2">
    <location>
        <begin position="75"/>
        <end position="270"/>
    </location>
</feature>
<dbReference type="Pfam" id="PF20434">
    <property type="entry name" value="BD-FAE"/>
    <property type="match status" value="1"/>
</dbReference>
<dbReference type="AlphaFoldDB" id="A0A1M6A3W9"/>
<evidence type="ECO:0000259" key="2">
    <source>
        <dbReference type="Pfam" id="PF20434"/>
    </source>
</evidence>
<dbReference type="InterPro" id="IPR029058">
    <property type="entry name" value="AB_hydrolase_fold"/>
</dbReference>
<evidence type="ECO:0000256" key="1">
    <source>
        <dbReference type="ARBA" id="ARBA00022801"/>
    </source>
</evidence>
<organism evidence="3 4">
    <name type="scientific">Algibacter luteus</name>
    <dbReference type="NCBI Taxonomy" id="1178825"/>
    <lineage>
        <taxon>Bacteria</taxon>
        <taxon>Pseudomonadati</taxon>
        <taxon>Bacteroidota</taxon>
        <taxon>Flavobacteriia</taxon>
        <taxon>Flavobacteriales</taxon>
        <taxon>Flavobacteriaceae</taxon>
        <taxon>Algibacter</taxon>
    </lineage>
</organism>
<proteinExistence type="predicted"/>
<gene>
    <name evidence="3" type="ORF">SAMN05216261_0201</name>
</gene>
<reference evidence="3 4" key="1">
    <citation type="submission" date="2016-11" db="EMBL/GenBank/DDBJ databases">
        <authorList>
            <person name="Jaros S."/>
            <person name="Januszkiewicz K."/>
            <person name="Wedrychowicz H."/>
        </authorList>
    </citation>
    <scope>NUCLEOTIDE SEQUENCE [LARGE SCALE GENOMIC DNA]</scope>
    <source>
        <strain evidence="3 4">CGMCC 1.12213</strain>
    </source>
</reference>
<dbReference type="STRING" id="1178825.SAMN05216261_0201"/>
<dbReference type="OrthoDB" id="9794725at2"/>
<dbReference type="Proteomes" id="UP000184396">
    <property type="component" value="Unassembled WGS sequence"/>
</dbReference>
<evidence type="ECO:0000313" key="4">
    <source>
        <dbReference type="Proteomes" id="UP000184396"/>
    </source>
</evidence>
<dbReference type="RefSeq" id="WP_019386967.1">
    <property type="nucleotide sequence ID" value="NZ_ALIH01000004.1"/>
</dbReference>
<dbReference type="InterPro" id="IPR050300">
    <property type="entry name" value="GDXG_lipolytic_enzyme"/>
</dbReference>
<dbReference type="PANTHER" id="PTHR48081">
    <property type="entry name" value="AB HYDROLASE SUPERFAMILY PROTEIN C4A8.06C"/>
    <property type="match status" value="1"/>
</dbReference>
<name>A0A1M6A3W9_9FLAO</name>
<keyword evidence="1" id="KW-0378">Hydrolase</keyword>